<feature type="transmembrane region" description="Helical" evidence="1">
    <location>
        <begin position="25"/>
        <end position="43"/>
    </location>
</feature>
<sequence>MDDFLSSKELLANVGEFSSSAGTNYMGSHGLISIIFIVAVCVLTVIGKKIFTLAPAAVNFLMVIYDSFFSTSLHGESDFASVDVSLKIGGYLIIIAGIIILAISIFQFLKEKNNQ</sequence>
<feature type="transmembrane region" description="Helical" evidence="1">
    <location>
        <begin position="88"/>
        <end position="109"/>
    </location>
</feature>
<evidence type="ECO:0000313" key="3">
    <source>
        <dbReference type="Proteomes" id="UP001431199"/>
    </source>
</evidence>
<accession>A0ABT2M399</accession>
<keyword evidence="3" id="KW-1185">Reference proteome</keyword>
<name>A0ABT2M399_9FIRM</name>
<keyword evidence="1" id="KW-0472">Membrane</keyword>
<gene>
    <name evidence="2" type="ORF">N5B56_13090</name>
</gene>
<protein>
    <submittedName>
        <fullName evidence="2">Uncharacterized protein</fullName>
    </submittedName>
</protein>
<dbReference type="EMBL" id="JAODBU010000016">
    <property type="protein sequence ID" value="MCT7399999.1"/>
    <property type="molecule type" value="Genomic_DNA"/>
</dbReference>
<dbReference type="RefSeq" id="WP_260979157.1">
    <property type="nucleotide sequence ID" value="NZ_JAODBU010000016.1"/>
</dbReference>
<evidence type="ECO:0000256" key="1">
    <source>
        <dbReference type="SAM" id="Phobius"/>
    </source>
</evidence>
<organism evidence="2 3">
    <name type="scientific">Eubacterium album</name>
    <dbReference type="NCBI Taxonomy" id="2978477"/>
    <lineage>
        <taxon>Bacteria</taxon>
        <taxon>Bacillati</taxon>
        <taxon>Bacillota</taxon>
        <taxon>Clostridia</taxon>
        <taxon>Eubacteriales</taxon>
        <taxon>Eubacteriaceae</taxon>
        <taxon>Eubacterium</taxon>
    </lineage>
</organism>
<evidence type="ECO:0000313" key="2">
    <source>
        <dbReference type="EMBL" id="MCT7399999.1"/>
    </source>
</evidence>
<keyword evidence="1" id="KW-0812">Transmembrane</keyword>
<comment type="caution">
    <text evidence="2">The sequence shown here is derived from an EMBL/GenBank/DDBJ whole genome shotgun (WGS) entry which is preliminary data.</text>
</comment>
<keyword evidence="1" id="KW-1133">Transmembrane helix</keyword>
<feature type="transmembrane region" description="Helical" evidence="1">
    <location>
        <begin position="50"/>
        <end position="68"/>
    </location>
</feature>
<reference evidence="2" key="1">
    <citation type="submission" date="2022-09" db="EMBL/GenBank/DDBJ databases">
        <title>Eubacterium sp. LFL-14 isolated from human feces.</title>
        <authorList>
            <person name="Liu F."/>
        </authorList>
    </citation>
    <scope>NUCLEOTIDE SEQUENCE</scope>
    <source>
        <strain evidence="2">LFL-14</strain>
    </source>
</reference>
<proteinExistence type="predicted"/>
<dbReference type="Proteomes" id="UP001431199">
    <property type="component" value="Unassembled WGS sequence"/>
</dbReference>